<gene>
    <name evidence="1" type="ORF">ACJRO7_030921</name>
</gene>
<dbReference type="AlphaFoldDB" id="A0ABD3JQZ6"/>
<keyword evidence="2" id="KW-1185">Reference proteome</keyword>
<protein>
    <submittedName>
        <fullName evidence="1">Uncharacterized protein</fullName>
    </submittedName>
</protein>
<accession>A0ABD3JQZ6</accession>
<sequence length="266" mass="29918">MANNKAPITIFFGGKFQVGPPLEYIGGKVNVVEIDLSDGSLSNVNRVIEALGGCKIEKLYYRVPISNIVENCLRYLWDDSAMIDLFYHHLHSEIIELYGEYVDDKETTAEIENEGLYDVDVERVHKVTSKVFENVIGNPNDDMNWVEVGDGELDDNKNAGNIFENVSGNANDGKNQVEVANQDQDEDDDDTFNLVDTEHSSDDDHLELIEARTKLKEYSIVHRLITGVNIEPVGTSQSNVNLSIVTCPQPVDESEYETEYYNSDDE</sequence>
<organism evidence="1 2">
    <name type="scientific">Eucalyptus globulus</name>
    <name type="common">Tasmanian blue gum</name>
    <dbReference type="NCBI Taxonomy" id="34317"/>
    <lineage>
        <taxon>Eukaryota</taxon>
        <taxon>Viridiplantae</taxon>
        <taxon>Streptophyta</taxon>
        <taxon>Embryophyta</taxon>
        <taxon>Tracheophyta</taxon>
        <taxon>Spermatophyta</taxon>
        <taxon>Magnoliopsida</taxon>
        <taxon>eudicotyledons</taxon>
        <taxon>Gunneridae</taxon>
        <taxon>Pentapetalae</taxon>
        <taxon>rosids</taxon>
        <taxon>malvids</taxon>
        <taxon>Myrtales</taxon>
        <taxon>Myrtaceae</taxon>
        <taxon>Myrtoideae</taxon>
        <taxon>Eucalypteae</taxon>
        <taxon>Eucalyptus</taxon>
    </lineage>
</organism>
<name>A0ABD3JQZ6_EUCGL</name>
<dbReference type="Proteomes" id="UP001634007">
    <property type="component" value="Unassembled WGS sequence"/>
</dbReference>
<comment type="caution">
    <text evidence="1">The sequence shown here is derived from an EMBL/GenBank/DDBJ whole genome shotgun (WGS) entry which is preliminary data.</text>
</comment>
<reference evidence="1 2" key="1">
    <citation type="submission" date="2024-11" db="EMBL/GenBank/DDBJ databases">
        <title>Chromosome-level genome assembly of Eucalyptus globulus Labill. provides insights into its genome evolution.</title>
        <authorList>
            <person name="Li X."/>
        </authorList>
    </citation>
    <scope>NUCLEOTIDE SEQUENCE [LARGE SCALE GENOMIC DNA]</scope>
    <source>
        <strain evidence="1">CL2024</strain>
        <tissue evidence="1">Fresh tender leaves</tissue>
    </source>
</reference>
<proteinExistence type="predicted"/>
<dbReference type="EMBL" id="JBJKBG010000008">
    <property type="protein sequence ID" value="KAL3725955.1"/>
    <property type="molecule type" value="Genomic_DNA"/>
</dbReference>
<evidence type="ECO:0000313" key="2">
    <source>
        <dbReference type="Proteomes" id="UP001634007"/>
    </source>
</evidence>
<evidence type="ECO:0000313" key="1">
    <source>
        <dbReference type="EMBL" id="KAL3725955.1"/>
    </source>
</evidence>